<feature type="compositionally biased region" description="Polar residues" evidence="1">
    <location>
        <begin position="157"/>
        <end position="166"/>
    </location>
</feature>
<keyword evidence="4" id="KW-1185">Reference proteome</keyword>
<sequence length="166" mass="18032">MCTSRSAALMRIVRRKVNILFLGCLLGIATSLHGCSDEAAVEQARDEAMKEGEALKGVQDAVSEYNQQKEKAVSARDNVQAKKDSFNKVLADEGRKAEGDEAAALEDAEKILKEQTAAEQAEAAVEHGEKPKKGSSLLMKPRPRSTARHLKHAEFLSANTKLQLSS</sequence>
<evidence type="ECO:0000313" key="4">
    <source>
        <dbReference type="Proteomes" id="UP001642464"/>
    </source>
</evidence>
<evidence type="ECO:0000256" key="1">
    <source>
        <dbReference type="SAM" id="MobiDB-lite"/>
    </source>
</evidence>
<keyword evidence="2" id="KW-0732">Signal</keyword>
<feature type="compositionally biased region" description="Low complexity" evidence="1">
    <location>
        <begin position="114"/>
        <end position="123"/>
    </location>
</feature>
<comment type="caution">
    <text evidence="3">The sequence shown here is derived from an EMBL/GenBank/DDBJ whole genome shotgun (WGS) entry which is preliminary data.</text>
</comment>
<name>A0ABP0P9N7_9DINO</name>
<evidence type="ECO:0000256" key="2">
    <source>
        <dbReference type="SAM" id="SignalP"/>
    </source>
</evidence>
<dbReference type="Proteomes" id="UP001642464">
    <property type="component" value="Unassembled WGS sequence"/>
</dbReference>
<feature type="chain" id="PRO_5045945083" evidence="2">
    <location>
        <begin position="35"/>
        <end position="166"/>
    </location>
</feature>
<feature type="region of interest" description="Disordered" evidence="1">
    <location>
        <begin position="114"/>
        <end position="166"/>
    </location>
</feature>
<feature type="signal peptide" evidence="2">
    <location>
        <begin position="1"/>
        <end position="34"/>
    </location>
</feature>
<feature type="compositionally biased region" description="Basic residues" evidence="1">
    <location>
        <begin position="141"/>
        <end position="151"/>
    </location>
</feature>
<protein>
    <submittedName>
        <fullName evidence="3">Mitochondrial</fullName>
    </submittedName>
</protein>
<reference evidence="3 4" key="1">
    <citation type="submission" date="2024-02" db="EMBL/GenBank/DDBJ databases">
        <authorList>
            <person name="Chen Y."/>
            <person name="Shah S."/>
            <person name="Dougan E. K."/>
            <person name="Thang M."/>
            <person name="Chan C."/>
        </authorList>
    </citation>
    <scope>NUCLEOTIDE SEQUENCE [LARGE SCALE GENOMIC DNA]</scope>
</reference>
<proteinExistence type="predicted"/>
<evidence type="ECO:0000313" key="3">
    <source>
        <dbReference type="EMBL" id="CAK9072479.1"/>
    </source>
</evidence>
<gene>
    <name evidence="3" type="ORF">SCF082_LOCUS35636</name>
</gene>
<dbReference type="EMBL" id="CAXAMM010034224">
    <property type="protein sequence ID" value="CAK9072479.1"/>
    <property type="molecule type" value="Genomic_DNA"/>
</dbReference>
<accession>A0ABP0P9N7</accession>
<organism evidence="3 4">
    <name type="scientific">Durusdinium trenchii</name>
    <dbReference type="NCBI Taxonomy" id="1381693"/>
    <lineage>
        <taxon>Eukaryota</taxon>
        <taxon>Sar</taxon>
        <taxon>Alveolata</taxon>
        <taxon>Dinophyceae</taxon>
        <taxon>Suessiales</taxon>
        <taxon>Symbiodiniaceae</taxon>
        <taxon>Durusdinium</taxon>
    </lineage>
</organism>